<feature type="chain" id="PRO_5013390545" evidence="3">
    <location>
        <begin position="31"/>
        <end position="252"/>
    </location>
</feature>
<feature type="transmembrane region" description="Helical" evidence="2">
    <location>
        <begin position="147"/>
        <end position="173"/>
    </location>
</feature>
<keyword evidence="2" id="KW-0472">Membrane</keyword>
<organism evidence="4 5">
    <name type="scientific">Klebsormidium nitens</name>
    <name type="common">Green alga</name>
    <name type="synonym">Ulothrix nitens</name>
    <dbReference type="NCBI Taxonomy" id="105231"/>
    <lineage>
        <taxon>Eukaryota</taxon>
        <taxon>Viridiplantae</taxon>
        <taxon>Streptophyta</taxon>
        <taxon>Klebsormidiophyceae</taxon>
        <taxon>Klebsormidiales</taxon>
        <taxon>Klebsormidiaceae</taxon>
        <taxon>Klebsormidium</taxon>
    </lineage>
</organism>
<keyword evidence="3" id="KW-0732">Signal</keyword>
<evidence type="ECO:0000256" key="1">
    <source>
        <dbReference type="SAM" id="MobiDB-lite"/>
    </source>
</evidence>
<feature type="signal peptide" evidence="3">
    <location>
        <begin position="1"/>
        <end position="30"/>
    </location>
</feature>
<name>A0A1Y1I3P5_KLENI</name>
<evidence type="ECO:0000313" key="4">
    <source>
        <dbReference type="EMBL" id="GAQ84572.1"/>
    </source>
</evidence>
<accession>A0A1Y1I3P5</accession>
<sequence>MSDSRGRVSLLAALLIAVCIFLELAVPTLARPLNGTEDLPSAHGLSMNLQTGRKLLAVGTCTIVSTDKRFTAYTCGSGAYADRPYAACCISPTSCLSARIAPRSDCSANGIFTSPSCCYDTSSRSPPAYNTRSSSSGDSPSSPERKLLVAGIVAAVIGIVVLSCLGFLLCCLVKKRTKEVEKDRRNSAYVPADRPVPAHPASSGEQKTFLRSFVSFCYRMGSLERTRRSRCVFRSVVSEYAGNGQARVPRSA</sequence>
<dbReference type="Proteomes" id="UP000054558">
    <property type="component" value="Unassembled WGS sequence"/>
</dbReference>
<protein>
    <submittedName>
        <fullName evidence="4">Uncharacterized protein</fullName>
    </submittedName>
</protein>
<keyword evidence="2" id="KW-0812">Transmembrane</keyword>
<dbReference type="EMBL" id="DF237144">
    <property type="protein sequence ID" value="GAQ84572.1"/>
    <property type="molecule type" value="Genomic_DNA"/>
</dbReference>
<keyword evidence="5" id="KW-1185">Reference proteome</keyword>
<dbReference type="AlphaFoldDB" id="A0A1Y1I3P5"/>
<keyword evidence="2" id="KW-1133">Transmembrane helix</keyword>
<evidence type="ECO:0000256" key="2">
    <source>
        <dbReference type="SAM" id="Phobius"/>
    </source>
</evidence>
<gene>
    <name evidence="4" type="ORF">KFL_001950050</name>
</gene>
<evidence type="ECO:0000256" key="3">
    <source>
        <dbReference type="SAM" id="SignalP"/>
    </source>
</evidence>
<reference evidence="4 5" key="1">
    <citation type="journal article" date="2014" name="Nat. Commun.">
        <title>Klebsormidium flaccidum genome reveals primary factors for plant terrestrial adaptation.</title>
        <authorList>
            <person name="Hori K."/>
            <person name="Maruyama F."/>
            <person name="Fujisawa T."/>
            <person name="Togashi T."/>
            <person name="Yamamoto N."/>
            <person name="Seo M."/>
            <person name="Sato S."/>
            <person name="Yamada T."/>
            <person name="Mori H."/>
            <person name="Tajima N."/>
            <person name="Moriyama T."/>
            <person name="Ikeuchi M."/>
            <person name="Watanabe M."/>
            <person name="Wada H."/>
            <person name="Kobayashi K."/>
            <person name="Saito M."/>
            <person name="Masuda T."/>
            <person name="Sasaki-Sekimoto Y."/>
            <person name="Mashiguchi K."/>
            <person name="Awai K."/>
            <person name="Shimojima M."/>
            <person name="Masuda S."/>
            <person name="Iwai M."/>
            <person name="Nobusawa T."/>
            <person name="Narise T."/>
            <person name="Kondo S."/>
            <person name="Saito H."/>
            <person name="Sato R."/>
            <person name="Murakawa M."/>
            <person name="Ihara Y."/>
            <person name="Oshima-Yamada Y."/>
            <person name="Ohtaka K."/>
            <person name="Satoh M."/>
            <person name="Sonobe K."/>
            <person name="Ishii M."/>
            <person name="Ohtani R."/>
            <person name="Kanamori-Sato M."/>
            <person name="Honoki R."/>
            <person name="Miyazaki D."/>
            <person name="Mochizuki H."/>
            <person name="Umetsu J."/>
            <person name="Higashi K."/>
            <person name="Shibata D."/>
            <person name="Kamiya Y."/>
            <person name="Sato N."/>
            <person name="Nakamura Y."/>
            <person name="Tabata S."/>
            <person name="Ida S."/>
            <person name="Kurokawa K."/>
            <person name="Ohta H."/>
        </authorList>
    </citation>
    <scope>NUCLEOTIDE SEQUENCE [LARGE SCALE GENOMIC DNA]</scope>
    <source>
        <strain evidence="4 5">NIES-2285</strain>
    </source>
</reference>
<feature type="region of interest" description="Disordered" evidence="1">
    <location>
        <begin position="184"/>
        <end position="203"/>
    </location>
</feature>
<proteinExistence type="predicted"/>
<evidence type="ECO:0000313" key="5">
    <source>
        <dbReference type="Proteomes" id="UP000054558"/>
    </source>
</evidence>